<proteinExistence type="predicted"/>
<keyword evidence="2" id="KW-1185">Reference proteome</keyword>
<gene>
    <name evidence="1" type="ORF">Z519_04699</name>
</gene>
<dbReference type="GeneID" id="27697627"/>
<dbReference type="OrthoDB" id="61900at2759"/>
<dbReference type="VEuPathDB" id="FungiDB:Z519_04699"/>
<name>A0A0D2G7U5_CLAB1</name>
<dbReference type="EMBL" id="KN846985">
    <property type="protein sequence ID" value="KIW94722.1"/>
    <property type="molecule type" value="Genomic_DNA"/>
</dbReference>
<protein>
    <submittedName>
        <fullName evidence="1">Uncharacterized protein</fullName>
    </submittedName>
</protein>
<dbReference type="AlphaFoldDB" id="A0A0D2G7U5"/>
<accession>A0A0D2G7U5</accession>
<evidence type="ECO:0000313" key="2">
    <source>
        <dbReference type="Proteomes" id="UP000053789"/>
    </source>
</evidence>
<dbReference type="RefSeq" id="XP_016621391.1">
    <property type="nucleotide sequence ID" value="XM_016762444.1"/>
</dbReference>
<organism evidence="1 2">
    <name type="scientific">Cladophialophora bantiana (strain ATCC 10958 / CBS 173.52 / CDC B-1940 / NIH 8579)</name>
    <name type="common">Xylohypha bantiana</name>
    <dbReference type="NCBI Taxonomy" id="1442370"/>
    <lineage>
        <taxon>Eukaryota</taxon>
        <taxon>Fungi</taxon>
        <taxon>Dikarya</taxon>
        <taxon>Ascomycota</taxon>
        <taxon>Pezizomycotina</taxon>
        <taxon>Eurotiomycetes</taxon>
        <taxon>Chaetothyriomycetidae</taxon>
        <taxon>Chaetothyriales</taxon>
        <taxon>Herpotrichiellaceae</taxon>
        <taxon>Cladophialophora</taxon>
    </lineage>
</organism>
<dbReference type="HOGENOM" id="CLU_1805970_0_0_1"/>
<dbReference type="Proteomes" id="UP000053789">
    <property type="component" value="Unassembled WGS sequence"/>
</dbReference>
<sequence>MGSVCYSISKGFFLQEVEQSGKFRQHQPQNHLKDRNLLSGSLTLIIEYLRQLCIAVLWTLQCRTRASDVTEISKSLIHQALTLDFVSHTDVTFSFELRRYLDASSDDDYVTLLSDLPSHFNLVYITVQVEALLPSSVLIPTIS</sequence>
<reference evidence="1" key="1">
    <citation type="submission" date="2015-01" db="EMBL/GenBank/DDBJ databases">
        <title>The Genome Sequence of Cladophialophora bantiana CBS 173.52.</title>
        <authorList>
            <consortium name="The Broad Institute Genomics Platform"/>
            <person name="Cuomo C."/>
            <person name="de Hoog S."/>
            <person name="Gorbushina A."/>
            <person name="Stielow B."/>
            <person name="Teixiera M."/>
            <person name="Abouelleil A."/>
            <person name="Chapman S.B."/>
            <person name="Priest M."/>
            <person name="Young S.K."/>
            <person name="Wortman J."/>
            <person name="Nusbaum C."/>
            <person name="Birren B."/>
        </authorList>
    </citation>
    <scope>NUCLEOTIDE SEQUENCE [LARGE SCALE GENOMIC DNA]</scope>
    <source>
        <strain evidence="1">CBS 173.52</strain>
    </source>
</reference>
<evidence type="ECO:0000313" key="1">
    <source>
        <dbReference type="EMBL" id="KIW94722.1"/>
    </source>
</evidence>